<keyword evidence="3 4" id="KW-0687">Ribonucleoprotein</keyword>
<dbReference type="SUPFAM" id="SSF57840">
    <property type="entry name" value="Ribosomal protein L36"/>
    <property type="match status" value="1"/>
</dbReference>
<evidence type="ECO:0000313" key="5">
    <source>
        <dbReference type="EMBL" id="GBF96546.1"/>
    </source>
</evidence>
<keyword evidence="6" id="KW-1185">Reference proteome</keyword>
<dbReference type="AlphaFoldDB" id="A0A2V0P9M8"/>
<dbReference type="PANTHER" id="PTHR18804:SF16">
    <property type="entry name" value="RIBOSOMAL PROTEIN"/>
    <property type="match status" value="1"/>
</dbReference>
<protein>
    <recommendedName>
        <fullName evidence="4">Ribosomal protein</fullName>
    </recommendedName>
</protein>
<evidence type="ECO:0000313" key="6">
    <source>
        <dbReference type="Proteomes" id="UP000247498"/>
    </source>
</evidence>
<dbReference type="InterPro" id="IPR035977">
    <property type="entry name" value="Ribosomal_bL36_sp"/>
</dbReference>
<dbReference type="GO" id="GO:0006412">
    <property type="term" value="P:translation"/>
    <property type="evidence" value="ECO:0007669"/>
    <property type="project" value="InterPro"/>
</dbReference>
<gene>
    <name evidence="5" type="ORF">Rsub_09129</name>
</gene>
<comment type="caution">
    <text evidence="5">The sequence shown here is derived from an EMBL/GenBank/DDBJ whole genome shotgun (WGS) entry which is preliminary data.</text>
</comment>
<dbReference type="InParanoid" id="A0A2V0P9M8"/>
<dbReference type="Proteomes" id="UP000247498">
    <property type="component" value="Unassembled WGS sequence"/>
</dbReference>
<dbReference type="HAMAP" id="MF_00251">
    <property type="entry name" value="Ribosomal_bL36"/>
    <property type="match status" value="1"/>
</dbReference>
<dbReference type="STRING" id="307507.A0A2V0P9M8"/>
<dbReference type="InterPro" id="IPR000473">
    <property type="entry name" value="Ribosomal_bL36"/>
</dbReference>
<dbReference type="OrthoDB" id="10265903at2759"/>
<dbReference type="PANTHER" id="PTHR18804">
    <property type="entry name" value="RIBOSOMAL PROTEIN"/>
    <property type="match status" value="1"/>
</dbReference>
<dbReference type="GO" id="GO:0005840">
    <property type="term" value="C:ribosome"/>
    <property type="evidence" value="ECO:0007669"/>
    <property type="project" value="UniProtKB-KW"/>
</dbReference>
<sequence>MSRCIRGCATADAQEPADHHLPPGWAKQPRQLRSRKDVLLGSYRDVPWGEASRAAAAAAAAAARDAAAAAAARAAARRCAGPRGAGGAMRVRGSVRKLCEYCFVVRRRGKLFVMCKKNPKHKQRQLYTTSAAPAAPFAAGGPLLQLPRLWQPAGGAEDAAALACPHWGAALLPPPPLTQALLGRRETACLGELYWREAWQR</sequence>
<evidence type="ECO:0000256" key="2">
    <source>
        <dbReference type="ARBA" id="ARBA00022980"/>
    </source>
</evidence>
<keyword evidence="2 4" id="KW-0689">Ribosomal protein</keyword>
<dbReference type="EMBL" id="BDRX01000082">
    <property type="protein sequence ID" value="GBF96546.1"/>
    <property type="molecule type" value="Genomic_DNA"/>
</dbReference>
<accession>A0A2V0P9M8</accession>
<organism evidence="5 6">
    <name type="scientific">Raphidocelis subcapitata</name>
    <dbReference type="NCBI Taxonomy" id="307507"/>
    <lineage>
        <taxon>Eukaryota</taxon>
        <taxon>Viridiplantae</taxon>
        <taxon>Chlorophyta</taxon>
        <taxon>core chlorophytes</taxon>
        <taxon>Chlorophyceae</taxon>
        <taxon>CS clade</taxon>
        <taxon>Sphaeropleales</taxon>
        <taxon>Selenastraceae</taxon>
        <taxon>Raphidocelis</taxon>
    </lineage>
</organism>
<evidence type="ECO:0000256" key="4">
    <source>
        <dbReference type="RuleBase" id="RU000570"/>
    </source>
</evidence>
<dbReference type="PROSITE" id="PS00828">
    <property type="entry name" value="RIBOSOMAL_L36"/>
    <property type="match status" value="1"/>
</dbReference>
<comment type="similarity">
    <text evidence="1 4">Belongs to the bacterial ribosomal protein bL36 family.</text>
</comment>
<evidence type="ECO:0000256" key="3">
    <source>
        <dbReference type="ARBA" id="ARBA00023274"/>
    </source>
</evidence>
<proteinExistence type="inferred from homology"/>
<dbReference type="GO" id="GO:0003735">
    <property type="term" value="F:structural constituent of ribosome"/>
    <property type="evidence" value="ECO:0007669"/>
    <property type="project" value="InterPro"/>
</dbReference>
<dbReference type="Pfam" id="PF00444">
    <property type="entry name" value="Ribosomal_L36"/>
    <property type="match status" value="1"/>
</dbReference>
<evidence type="ECO:0000256" key="1">
    <source>
        <dbReference type="ARBA" id="ARBA00007645"/>
    </source>
</evidence>
<dbReference type="GO" id="GO:1990904">
    <property type="term" value="C:ribonucleoprotein complex"/>
    <property type="evidence" value="ECO:0007669"/>
    <property type="project" value="UniProtKB-KW"/>
</dbReference>
<reference evidence="5 6" key="1">
    <citation type="journal article" date="2018" name="Sci. Rep.">
        <title>Raphidocelis subcapitata (=Pseudokirchneriella subcapitata) provides an insight into genome evolution and environmental adaptations in the Sphaeropleales.</title>
        <authorList>
            <person name="Suzuki S."/>
            <person name="Yamaguchi H."/>
            <person name="Nakajima N."/>
            <person name="Kawachi M."/>
        </authorList>
    </citation>
    <scope>NUCLEOTIDE SEQUENCE [LARGE SCALE GENOMIC DNA]</scope>
    <source>
        <strain evidence="5 6">NIES-35</strain>
    </source>
</reference>
<dbReference type="InterPro" id="IPR052010">
    <property type="entry name" value="Ribosomal_LSU_bL36"/>
</dbReference>
<dbReference type="NCBIfam" id="TIGR01022">
    <property type="entry name" value="rpmJ_bact"/>
    <property type="match status" value="1"/>
</dbReference>
<name>A0A2V0P9M8_9CHLO</name>